<reference evidence="5 6" key="1">
    <citation type="submission" date="2019-03" db="EMBL/GenBank/DDBJ databases">
        <title>Draft genome sequences of novel Actinobacteria.</title>
        <authorList>
            <person name="Sahin N."/>
            <person name="Ay H."/>
            <person name="Saygin H."/>
        </authorList>
    </citation>
    <scope>NUCLEOTIDE SEQUENCE [LARGE SCALE GENOMIC DNA]</scope>
    <source>
        <strain evidence="5 6">JCM 30547</strain>
    </source>
</reference>
<keyword evidence="2 5" id="KW-0808">Transferase</keyword>
<dbReference type="PANTHER" id="PTHR43464">
    <property type="entry name" value="METHYLTRANSFERASE"/>
    <property type="match status" value="1"/>
</dbReference>
<dbReference type="SUPFAM" id="SSF53335">
    <property type="entry name" value="S-adenosyl-L-methionine-dependent methyltransferases"/>
    <property type="match status" value="1"/>
</dbReference>
<keyword evidence="6" id="KW-1185">Reference proteome</keyword>
<dbReference type="Proteomes" id="UP000295075">
    <property type="component" value="Unassembled WGS sequence"/>
</dbReference>
<dbReference type="OrthoDB" id="5566900at2"/>
<name>A0A4R4Q2G4_9ACTN</name>
<accession>A0A4R4Q2G4</accession>
<evidence type="ECO:0000313" key="5">
    <source>
        <dbReference type="EMBL" id="TDC29164.1"/>
    </source>
</evidence>
<evidence type="ECO:0000256" key="1">
    <source>
        <dbReference type="ARBA" id="ARBA00022603"/>
    </source>
</evidence>
<evidence type="ECO:0000256" key="3">
    <source>
        <dbReference type="ARBA" id="ARBA00022691"/>
    </source>
</evidence>
<sequence>MVVMKGTELYDDPQFLAGYRQLRRERLGVNDDLEIPALMALLPPAGGLRVLDLGCGEGGLAERLAVGGAVEVLALDASAAMLANAVQHPRIRYQRSDIAVLSVLPESFDLVVSSLALHYLEDFDGLVARIRRWLSPGGKFVFSIEHPVVTAPLHARDDGLDSYADEGPRQRTWFVDDVVKYHRTASSVLGALLRHGFQLDAVDEPQPSPEQVRASPRLAIHRERPPLLLVAASL</sequence>
<dbReference type="InterPro" id="IPR029063">
    <property type="entry name" value="SAM-dependent_MTases_sf"/>
</dbReference>
<dbReference type="AlphaFoldDB" id="A0A4R4Q2G4"/>
<proteinExistence type="predicted"/>
<comment type="caution">
    <text evidence="5">The sequence shown here is derived from an EMBL/GenBank/DDBJ whole genome shotgun (WGS) entry which is preliminary data.</text>
</comment>
<organism evidence="5 6">
    <name type="scientific">Kribbella albertanoniae</name>
    <dbReference type="NCBI Taxonomy" id="1266829"/>
    <lineage>
        <taxon>Bacteria</taxon>
        <taxon>Bacillati</taxon>
        <taxon>Actinomycetota</taxon>
        <taxon>Actinomycetes</taxon>
        <taxon>Propionibacteriales</taxon>
        <taxon>Kribbellaceae</taxon>
        <taxon>Kribbella</taxon>
    </lineage>
</organism>
<dbReference type="InterPro" id="IPR013216">
    <property type="entry name" value="Methyltransf_11"/>
</dbReference>
<feature type="domain" description="Methyltransferase type 11" evidence="4">
    <location>
        <begin position="51"/>
        <end position="142"/>
    </location>
</feature>
<dbReference type="GO" id="GO:0032259">
    <property type="term" value="P:methylation"/>
    <property type="evidence" value="ECO:0007669"/>
    <property type="project" value="UniProtKB-KW"/>
</dbReference>
<dbReference type="Gene3D" id="3.40.50.150">
    <property type="entry name" value="Vaccinia Virus protein VP39"/>
    <property type="match status" value="1"/>
</dbReference>
<evidence type="ECO:0000259" key="4">
    <source>
        <dbReference type="Pfam" id="PF08241"/>
    </source>
</evidence>
<evidence type="ECO:0000313" key="6">
    <source>
        <dbReference type="Proteomes" id="UP000295075"/>
    </source>
</evidence>
<dbReference type="GO" id="GO:0008757">
    <property type="term" value="F:S-adenosylmethionine-dependent methyltransferase activity"/>
    <property type="evidence" value="ECO:0007669"/>
    <property type="project" value="InterPro"/>
</dbReference>
<gene>
    <name evidence="5" type="ORF">E1261_16410</name>
</gene>
<dbReference type="Pfam" id="PF08241">
    <property type="entry name" value="Methyltransf_11"/>
    <property type="match status" value="1"/>
</dbReference>
<keyword evidence="1 5" id="KW-0489">Methyltransferase</keyword>
<dbReference type="RefSeq" id="WP_132407547.1">
    <property type="nucleotide sequence ID" value="NZ_SMKA01000064.1"/>
</dbReference>
<evidence type="ECO:0000256" key="2">
    <source>
        <dbReference type="ARBA" id="ARBA00022679"/>
    </source>
</evidence>
<keyword evidence="3" id="KW-0949">S-adenosyl-L-methionine</keyword>
<dbReference type="PANTHER" id="PTHR43464:SF19">
    <property type="entry name" value="UBIQUINONE BIOSYNTHESIS O-METHYLTRANSFERASE, MITOCHONDRIAL"/>
    <property type="match status" value="1"/>
</dbReference>
<dbReference type="CDD" id="cd02440">
    <property type="entry name" value="AdoMet_MTases"/>
    <property type="match status" value="1"/>
</dbReference>
<protein>
    <submittedName>
        <fullName evidence="5">Class I SAM-dependent methyltransferase</fullName>
    </submittedName>
</protein>
<dbReference type="EMBL" id="SMKA01000064">
    <property type="protein sequence ID" value="TDC29164.1"/>
    <property type="molecule type" value="Genomic_DNA"/>
</dbReference>